<protein>
    <submittedName>
        <fullName evidence="1">Uncharacterized protein</fullName>
    </submittedName>
</protein>
<name>M7BPW1_CHEMY</name>
<organism evidence="1 2">
    <name type="scientific">Chelonia mydas</name>
    <name type="common">Green sea-turtle</name>
    <name type="synonym">Chelonia agassizi</name>
    <dbReference type="NCBI Taxonomy" id="8469"/>
    <lineage>
        <taxon>Eukaryota</taxon>
        <taxon>Metazoa</taxon>
        <taxon>Chordata</taxon>
        <taxon>Craniata</taxon>
        <taxon>Vertebrata</taxon>
        <taxon>Euteleostomi</taxon>
        <taxon>Archelosauria</taxon>
        <taxon>Testudinata</taxon>
        <taxon>Testudines</taxon>
        <taxon>Cryptodira</taxon>
        <taxon>Durocryptodira</taxon>
        <taxon>Americhelydia</taxon>
        <taxon>Chelonioidea</taxon>
        <taxon>Cheloniidae</taxon>
        <taxon>Chelonia</taxon>
    </lineage>
</organism>
<accession>M7BPW1</accession>
<sequence length="151" mass="16580">MAMQPLSALAKPSKMLQVSGPFHVSSGPGFYHAIAVDFQGPEAKSIEANENISIDFSGLWIRPKVLLRKGVWPKALAAASDTGSAQYFQKKCDTGNRAKNGPKPRQSFEYILVIDNRPNASLGKSMKFYQARLWPALRKLCANFAADRIPA</sequence>
<dbReference type="Proteomes" id="UP000031443">
    <property type="component" value="Unassembled WGS sequence"/>
</dbReference>
<dbReference type="AlphaFoldDB" id="M7BPW1"/>
<reference evidence="2" key="1">
    <citation type="journal article" date="2013" name="Nat. Genet.">
        <title>The draft genomes of soft-shell turtle and green sea turtle yield insights into the development and evolution of the turtle-specific body plan.</title>
        <authorList>
            <person name="Wang Z."/>
            <person name="Pascual-Anaya J."/>
            <person name="Zadissa A."/>
            <person name="Li W."/>
            <person name="Niimura Y."/>
            <person name="Huang Z."/>
            <person name="Li C."/>
            <person name="White S."/>
            <person name="Xiong Z."/>
            <person name="Fang D."/>
            <person name="Wang B."/>
            <person name="Ming Y."/>
            <person name="Chen Y."/>
            <person name="Zheng Y."/>
            <person name="Kuraku S."/>
            <person name="Pignatelli M."/>
            <person name="Herrero J."/>
            <person name="Beal K."/>
            <person name="Nozawa M."/>
            <person name="Li Q."/>
            <person name="Wang J."/>
            <person name="Zhang H."/>
            <person name="Yu L."/>
            <person name="Shigenobu S."/>
            <person name="Wang J."/>
            <person name="Liu J."/>
            <person name="Flicek P."/>
            <person name="Searle S."/>
            <person name="Wang J."/>
            <person name="Kuratani S."/>
            <person name="Yin Y."/>
            <person name="Aken B."/>
            <person name="Zhang G."/>
            <person name="Irie N."/>
        </authorList>
    </citation>
    <scope>NUCLEOTIDE SEQUENCE [LARGE SCALE GENOMIC DNA]</scope>
</reference>
<keyword evidence="2" id="KW-1185">Reference proteome</keyword>
<dbReference type="EMBL" id="KB534242">
    <property type="protein sequence ID" value="EMP34043.1"/>
    <property type="molecule type" value="Genomic_DNA"/>
</dbReference>
<evidence type="ECO:0000313" key="1">
    <source>
        <dbReference type="EMBL" id="EMP34043.1"/>
    </source>
</evidence>
<evidence type="ECO:0000313" key="2">
    <source>
        <dbReference type="Proteomes" id="UP000031443"/>
    </source>
</evidence>
<gene>
    <name evidence="1" type="ORF">UY3_08789</name>
</gene>
<proteinExistence type="predicted"/>